<dbReference type="NCBIfam" id="TIGR01764">
    <property type="entry name" value="excise"/>
    <property type="match status" value="2"/>
</dbReference>
<name>A0A0F8ZDW4_9ZZZZ</name>
<evidence type="ECO:0000313" key="2">
    <source>
        <dbReference type="EMBL" id="KKK91923.1"/>
    </source>
</evidence>
<protein>
    <recommendedName>
        <fullName evidence="1">Helix-turn-helix domain-containing protein</fullName>
    </recommendedName>
</protein>
<proteinExistence type="predicted"/>
<evidence type="ECO:0000259" key="1">
    <source>
        <dbReference type="Pfam" id="PF12728"/>
    </source>
</evidence>
<dbReference type="GO" id="GO:0003677">
    <property type="term" value="F:DNA binding"/>
    <property type="evidence" value="ECO:0007669"/>
    <property type="project" value="InterPro"/>
</dbReference>
<dbReference type="InterPro" id="IPR009061">
    <property type="entry name" value="DNA-bd_dom_put_sf"/>
</dbReference>
<feature type="non-terminal residue" evidence="2">
    <location>
        <position position="1"/>
    </location>
</feature>
<comment type="caution">
    <text evidence="2">The sequence shown here is derived from an EMBL/GenBank/DDBJ whole genome shotgun (WGS) entry which is preliminary data.</text>
</comment>
<reference evidence="2" key="1">
    <citation type="journal article" date="2015" name="Nature">
        <title>Complex archaea that bridge the gap between prokaryotes and eukaryotes.</title>
        <authorList>
            <person name="Spang A."/>
            <person name="Saw J.H."/>
            <person name="Jorgensen S.L."/>
            <person name="Zaremba-Niedzwiedzka K."/>
            <person name="Martijn J."/>
            <person name="Lind A.E."/>
            <person name="van Eijk R."/>
            <person name="Schleper C."/>
            <person name="Guy L."/>
            <person name="Ettema T.J."/>
        </authorList>
    </citation>
    <scope>NUCLEOTIDE SEQUENCE</scope>
</reference>
<organism evidence="2">
    <name type="scientific">marine sediment metagenome</name>
    <dbReference type="NCBI Taxonomy" id="412755"/>
    <lineage>
        <taxon>unclassified sequences</taxon>
        <taxon>metagenomes</taxon>
        <taxon>ecological metagenomes</taxon>
    </lineage>
</organism>
<dbReference type="InterPro" id="IPR010093">
    <property type="entry name" value="SinI_DNA-bd"/>
</dbReference>
<dbReference type="SUPFAM" id="SSF46955">
    <property type="entry name" value="Putative DNA-binding domain"/>
    <property type="match status" value="1"/>
</dbReference>
<dbReference type="AlphaFoldDB" id="A0A0F8ZDW4"/>
<accession>A0A0F8ZDW4</accession>
<dbReference type="InterPro" id="IPR041657">
    <property type="entry name" value="HTH_17"/>
</dbReference>
<sequence length="145" mass="16675">PVGSLAPEPNDGKRVVSITEAARLNNVTRQAIYVAIKQRKLRATKDATRWTIDLEDLEEYKKNKYSRKKSMFEGELLFDNAKGYYSINQVAKMLNVPAQKIYYATRVGHLKAYRKGAAWVVQIDEVKEYKQSYLDRRTTVGQIVS</sequence>
<dbReference type="EMBL" id="LAZR01048440">
    <property type="protein sequence ID" value="KKK91923.1"/>
    <property type="molecule type" value="Genomic_DNA"/>
</dbReference>
<feature type="domain" description="Helix-turn-helix" evidence="1">
    <location>
        <begin position="84"/>
        <end position="132"/>
    </location>
</feature>
<gene>
    <name evidence="2" type="ORF">LCGC14_2708090</name>
</gene>
<feature type="domain" description="Helix-turn-helix" evidence="1">
    <location>
        <begin position="16"/>
        <end position="63"/>
    </location>
</feature>
<dbReference type="Pfam" id="PF12728">
    <property type="entry name" value="HTH_17"/>
    <property type="match status" value="2"/>
</dbReference>